<evidence type="ECO:0000256" key="7">
    <source>
        <dbReference type="ARBA" id="ARBA00023002"/>
    </source>
</evidence>
<dbReference type="InterPro" id="IPR041953">
    <property type="entry name" value="YdeP_MopB"/>
</dbReference>
<comment type="cofactor">
    <cofactor evidence="2">
        <name>[4Fe-4S] cluster</name>
        <dbReference type="ChEBI" id="CHEBI:49883"/>
    </cofactor>
</comment>
<comment type="caution">
    <text evidence="11">The sequence shown here is derived from an EMBL/GenBank/DDBJ whole genome shotgun (WGS) entry which is preliminary data.</text>
</comment>
<evidence type="ECO:0000313" key="12">
    <source>
        <dbReference type="Proteomes" id="UP000680020"/>
    </source>
</evidence>
<dbReference type="PIRSF" id="PIRSF000144">
    <property type="entry name" value="CbbBc"/>
    <property type="match status" value="1"/>
</dbReference>
<dbReference type="PANTHER" id="PTHR43105">
    <property type="entry name" value="RESPIRATORY NITRATE REDUCTASE"/>
    <property type="match status" value="1"/>
</dbReference>
<proteinExistence type="inferred from homology"/>
<dbReference type="SUPFAM" id="SSF50692">
    <property type="entry name" value="ADC-like"/>
    <property type="match status" value="1"/>
</dbReference>
<evidence type="ECO:0000259" key="10">
    <source>
        <dbReference type="Pfam" id="PF00384"/>
    </source>
</evidence>
<evidence type="ECO:0000256" key="9">
    <source>
        <dbReference type="ARBA" id="ARBA00023014"/>
    </source>
</evidence>
<accession>A0AB35BX77</accession>
<gene>
    <name evidence="11" type="ORF">J7561_06690</name>
</gene>
<evidence type="ECO:0000256" key="4">
    <source>
        <dbReference type="ARBA" id="ARBA00022485"/>
    </source>
</evidence>
<dbReference type="InterPro" id="IPR009010">
    <property type="entry name" value="Asp_de-COase-like_dom_sf"/>
</dbReference>
<evidence type="ECO:0000256" key="1">
    <source>
        <dbReference type="ARBA" id="ARBA00001942"/>
    </source>
</evidence>
<keyword evidence="4" id="KW-0004">4Fe-4S</keyword>
<dbReference type="NCBIfam" id="TIGR01701">
    <property type="entry name" value="Fdhalpha-like"/>
    <property type="match status" value="1"/>
</dbReference>
<dbReference type="CDD" id="cd02767">
    <property type="entry name" value="MopB_ydeP"/>
    <property type="match status" value="1"/>
</dbReference>
<organism evidence="11 12">
    <name type="scientific">Wohlfahrtiimonas chitiniclastica</name>
    <dbReference type="NCBI Taxonomy" id="400946"/>
    <lineage>
        <taxon>Bacteria</taxon>
        <taxon>Pseudomonadati</taxon>
        <taxon>Pseudomonadota</taxon>
        <taxon>Gammaproteobacteria</taxon>
        <taxon>Cardiobacteriales</taxon>
        <taxon>Ignatzschineriaceae</taxon>
        <taxon>Wohlfahrtiimonas</taxon>
    </lineage>
</organism>
<reference evidence="11" key="1">
    <citation type="submission" date="2021-03" db="EMBL/GenBank/DDBJ databases">
        <title>Identification and antibiotic profiling of Wohlfahrtiimonas chitiniclastica, an underestimated human pathogen.</title>
        <authorList>
            <person name="Kopf A."/>
            <person name="Bunk B."/>
            <person name="Coldewey S."/>
            <person name="Gunzer F."/>
            <person name="Riedel T."/>
            <person name="Schroettner P."/>
        </authorList>
    </citation>
    <scope>NUCLEOTIDE SEQUENCE</scope>
    <source>
        <strain evidence="11">DSM 100917</strain>
    </source>
</reference>
<keyword evidence="9" id="KW-0411">Iron-sulfur</keyword>
<evidence type="ECO:0000256" key="2">
    <source>
        <dbReference type="ARBA" id="ARBA00001966"/>
    </source>
</evidence>
<dbReference type="Pfam" id="PF00384">
    <property type="entry name" value="Molybdopterin"/>
    <property type="match status" value="1"/>
</dbReference>
<feature type="domain" description="Molybdopterin oxidoreductase" evidence="10">
    <location>
        <begin position="108"/>
        <end position="487"/>
    </location>
</feature>
<dbReference type="Gene3D" id="3.40.228.10">
    <property type="entry name" value="Dimethylsulfoxide Reductase, domain 2"/>
    <property type="match status" value="1"/>
</dbReference>
<dbReference type="RefSeq" id="WP_213404066.1">
    <property type="nucleotide sequence ID" value="NZ_JAGIBT010000006.1"/>
</dbReference>
<dbReference type="InterPro" id="IPR006656">
    <property type="entry name" value="Mopterin_OxRdtase"/>
</dbReference>
<dbReference type="GO" id="GO:0030151">
    <property type="term" value="F:molybdenum ion binding"/>
    <property type="evidence" value="ECO:0007669"/>
    <property type="project" value="InterPro"/>
</dbReference>
<dbReference type="EMBL" id="JAGIBU010000005">
    <property type="protein sequence ID" value="MBS7824890.1"/>
    <property type="molecule type" value="Genomic_DNA"/>
</dbReference>
<dbReference type="SUPFAM" id="SSF53706">
    <property type="entry name" value="Formate dehydrogenase/DMSO reductase, domains 1-3"/>
    <property type="match status" value="1"/>
</dbReference>
<keyword evidence="8" id="KW-0408">Iron</keyword>
<keyword evidence="6" id="KW-0479">Metal-binding</keyword>
<dbReference type="AlphaFoldDB" id="A0AB35BX77"/>
<keyword evidence="5" id="KW-0500">Molybdenum</keyword>
<dbReference type="InterPro" id="IPR010046">
    <property type="entry name" value="Mopterin_OxRdtse_a_bac"/>
</dbReference>
<evidence type="ECO:0000256" key="3">
    <source>
        <dbReference type="ARBA" id="ARBA00010312"/>
    </source>
</evidence>
<comment type="cofactor">
    <cofactor evidence="1">
        <name>Mo-bis(molybdopterin guanine dinucleotide)</name>
        <dbReference type="ChEBI" id="CHEBI:60539"/>
    </cofactor>
</comment>
<dbReference type="Gene3D" id="3.40.50.740">
    <property type="match status" value="1"/>
</dbReference>
<comment type="similarity">
    <text evidence="3">Belongs to the prokaryotic molybdopterin-containing oxidoreductase family.</text>
</comment>
<dbReference type="GO" id="GO:0008863">
    <property type="term" value="F:formate dehydrogenase (NAD+) activity"/>
    <property type="evidence" value="ECO:0007669"/>
    <property type="project" value="InterPro"/>
</dbReference>
<name>A0AB35BX77_9GAMM</name>
<dbReference type="GO" id="GO:0016020">
    <property type="term" value="C:membrane"/>
    <property type="evidence" value="ECO:0007669"/>
    <property type="project" value="TreeGrafter"/>
</dbReference>
<evidence type="ECO:0000256" key="5">
    <source>
        <dbReference type="ARBA" id="ARBA00022505"/>
    </source>
</evidence>
<dbReference type="CDD" id="cd02787">
    <property type="entry name" value="MopB_CT_ydeP"/>
    <property type="match status" value="1"/>
</dbReference>
<keyword evidence="7" id="KW-0560">Oxidoreductase</keyword>
<protein>
    <submittedName>
        <fullName evidence="11">FdhF/YdeP family oxidoreductase</fullName>
    </submittedName>
</protein>
<dbReference type="GO" id="GO:0051539">
    <property type="term" value="F:4 iron, 4 sulfur cluster binding"/>
    <property type="evidence" value="ECO:0007669"/>
    <property type="project" value="UniProtKB-KW"/>
</dbReference>
<sequence length="762" mass="83897">MKEKIENYTGAAGGWGALKAVVKALEGQMQIREDAKAMFEMNKPQGFDCPGCAWPDPKKSPIFNICENGAKAVSWEATSKRATLDFFKAHTITELLTWSDYQLEDAGRLVHPMKYDAQTDTYQAIEWQTAFEEIGAIMRGYDDPNVVEFYTSGRTSNEAAFLFQLYAREYGTNNFPDCSNMCHEPTSVGVAASIGVGKGTVLLEDFEQADLVMCIGHNPGTNHPRMLNTLRKVSERGATIVAINPMRERGLEKFIYPQNPVDMLTDHAVPLATPPHYYQVRVGGDTALMKGIMRLVIEKHDAAMAKGEPAILDLDFIAEHTMGYDAVKADVLNSDWADLERIAGLSKAVMNEIAELYIQSERTIICYGMGITQHQHGTHNIQQLINLLLLKGNIGKPGAGLCPLRGHSNVQGDRTVGITEKPSAEFLANIEKRFGFKPPKDWGHAVVASMQAIYEGRSRALISMGGNLAVAMADHDKTYAGMKGLDLAVHVATKLNRSHLLTAKHTYLFPVLGRTEVDVQATGAQAVTVEDSMSMVHASRGVLKPVSDDVMSECAVVAGMAKATLPNTKVEWDEFVADYSKIRDAMGAVFPNLFTDYNEKIKVPGGFHLDNAAARRVWHTKSGKANFIPTEGIIEDPKSAFNSELVLATVRSHDQYNTTIYSYNDRYRGVFGTRDVLFLSAHEAEVQGLKAGDRVNVIALDVNGQATDRRLDHLEVVIHAISDRCAATYFPEANNLLPIESIDEQSGIPAYKNIPIRLEKVA</sequence>
<dbReference type="InterPro" id="IPR050123">
    <property type="entry name" value="Prok_molybdopt-oxidoreductase"/>
</dbReference>
<evidence type="ECO:0000256" key="6">
    <source>
        <dbReference type="ARBA" id="ARBA00022723"/>
    </source>
</evidence>
<dbReference type="Proteomes" id="UP000680020">
    <property type="component" value="Unassembled WGS sequence"/>
</dbReference>
<evidence type="ECO:0000313" key="11">
    <source>
        <dbReference type="EMBL" id="MBS7824890.1"/>
    </source>
</evidence>
<evidence type="ECO:0000256" key="8">
    <source>
        <dbReference type="ARBA" id="ARBA00023004"/>
    </source>
</evidence>
<dbReference type="PANTHER" id="PTHR43105:SF4">
    <property type="entry name" value="PROTEIN YDEP"/>
    <property type="match status" value="1"/>
</dbReference>
<dbReference type="InterPro" id="IPR037951">
    <property type="entry name" value="MopB_CT_YdeP"/>
</dbReference>